<dbReference type="PROSITE" id="PS50931">
    <property type="entry name" value="HTH_LYSR"/>
    <property type="match status" value="1"/>
</dbReference>
<evidence type="ECO:0000256" key="1">
    <source>
        <dbReference type="ARBA" id="ARBA00009437"/>
    </source>
</evidence>
<dbReference type="PANTHER" id="PTHR30419">
    <property type="entry name" value="HTH-TYPE TRANSCRIPTIONAL REGULATOR YBHD"/>
    <property type="match status" value="1"/>
</dbReference>
<feature type="domain" description="HTH lysR-type" evidence="5">
    <location>
        <begin position="1"/>
        <end position="58"/>
    </location>
</feature>
<dbReference type="SUPFAM" id="SSF53850">
    <property type="entry name" value="Periplasmic binding protein-like II"/>
    <property type="match status" value="1"/>
</dbReference>
<dbReference type="PANTHER" id="PTHR30419:SF8">
    <property type="entry name" value="NITROGEN ASSIMILATION TRANSCRIPTIONAL ACTIVATOR-RELATED"/>
    <property type="match status" value="1"/>
</dbReference>
<keyword evidence="4" id="KW-0804">Transcription</keyword>
<proteinExistence type="inferred from homology"/>
<dbReference type="Proteomes" id="UP000664771">
    <property type="component" value="Unassembled WGS sequence"/>
</dbReference>
<evidence type="ECO:0000313" key="7">
    <source>
        <dbReference type="Proteomes" id="UP000664771"/>
    </source>
</evidence>
<dbReference type="Pfam" id="PF00126">
    <property type="entry name" value="HTH_1"/>
    <property type="match status" value="1"/>
</dbReference>
<comment type="caution">
    <text evidence="6">The sequence shown here is derived from an EMBL/GenBank/DDBJ whole genome shotgun (WGS) entry which is preliminary data.</text>
</comment>
<protein>
    <submittedName>
        <fullName evidence="6">LysR family transcriptional regulator</fullName>
    </submittedName>
</protein>
<dbReference type="Pfam" id="PF03466">
    <property type="entry name" value="LysR_substrate"/>
    <property type="match status" value="1"/>
</dbReference>
<evidence type="ECO:0000256" key="2">
    <source>
        <dbReference type="ARBA" id="ARBA00023015"/>
    </source>
</evidence>
<organism evidence="6 7">
    <name type="scientific">Acetobacter sacchari</name>
    <dbReference type="NCBI Taxonomy" id="2661687"/>
    <lineage>
        <taxon>Bacteria</taxon>
        <taxon>Pseudomonadati</taxon>
        <taxon>Pseudomonadota</taxon>
        <taxon>Alphaproteobacteria</taxon>
        <taxon>Acetobacterales</taxon>
        <taxon>Acetobacteraceae</taxon>
        <taxon>Acetobacter</taxon>
    </lineage>
</organism>
<name>A0ABS3LTM7_9PROT</name>
<dbReference type="InterPro" id="IPR000847">
    <property type="entry name" value="LysR_HTH_N"/>
</dbReference>
<keyword evidence="3" id="KW-0238">DNA-binding</keyword>
<keyword evidence="7" id="KW-1185">Reference proteome</keyword>
<evidence type="ECO:0000259" key="5">
    <source>
        <dbReference type="PROSITE" id="PS50931"/>
    </source>
</evidence>
<comment type="similarity">
    <text evidence="1">Belongs to the LysR transcriptional regulatory family.</text>
</comment>
<dbReference type="InterPro" id="IPR036388">
    <property type="entry name" value="WH-like_DNA-bd_sf"/>
</dbReference>
<reference evidence="6 7" key="1">
    <citation type="submission" date="2021-03" db="EMBL/GenBank/DDBJ databases">
        <title>The complete genome sequence of Acetobacter sacchari TBRC 11175.</title>
        <authorList>
            <person name="Charoenyingcharoen P."/>
            <person name="Yukphan P."/>
        </authorList>
    </citation>
    <scope>NUCLEOTIDE SEQUENCE [LARGE SCALE GENOMIC DNA]</scope>
    <source>
        <strain evidence="6 7">TBRC 11175</strain>
    </source>
</reference>
<dbReference type="InterPro" id="IPR005119">
    <property type="entry name" value="LysR_subst-bd"/>
</dbReference>
<gene>
    <name evidence="6" type="ORF">J2D73_05535</name>
</gene>
<dbReference type="EMBL" id="JAFVMF010000005">
    <property type="protein sequence ID" value="MBO1359258.1"/>
    <property type="molecule type" value="Genomic_DNA"/>
</dbReference>
<dbReference type="InterPro" id="IPR036390">
    <property type="entry name" value="WH_DNA-bd_sf"/>
</dbReference>
<dbReference type="Gene3D" id="3.40.190.290">
    <property type="match status" value="1"/>
</dbReference>
<dbReference type="InterPro" id="IPR050950">
    <property type="entry name" value="HTH-type_LysR_regulators"/>
</dbReference>
<keyword evidence="2" id="KW-0805">Transcription regulation</keyword>
<evidence type="ECO:0000256" key="4">
    <source>
        <dbReference type="ARBA" id="ARBA00023163"/>
    </source>
</evidence>
<evidence type="ECO:0000256" key="3">
    <source>
        <dbReference type="ARBA" id="ARBA00023125"/>
    </source>
</evidence>
<sequence>MDMKALKVFLELARTCSLRQTAEKLNTSPASVSRKLDQLEYQFRTQLFDRSHSGGKLTAAGEVLLGRARLIVGEMETTLQLVSDLKALNTGSTTVYAGGAIVAELLAPALCALHRQHPGLRFHIHEGRTSELIDALRQGAADIGVAIFTPEAGSPFVRRSVPLDHALIVAPDHPLTLQTHVRIQDLARHAIAIPDESFSLRRTLDAECLRHGVTLEPTFVTGSLVMQKELAIRGAAALVLPPECCRREIEAGLLTSIPFDRPDLVRTQLDLCVHPDRALPFAAKTLHDTLALSLLRRAEAHHALPSGIPKE</sequence>
<dbReference type="Gene3D" id="1.10.10.10">
    <property type="entry name" value="Winged helix-like DNA-binding domain superfamily/Winged helix DNA-binding domain"/>
    <property type="match status" value="1"/>
</dbReference>
<evidence type="ECO:0000313" key="6">
    <source>
        <dbReference type="EMBL" id="MBO1359258.1"/>
    </source>
</evidence>
<accession>A0ABS3LTM7</accession>
<dbReference type="SUPFAM" id="SSF46785">
    <property type="entry name" value="Winged helix' DNA-binding domain"/>
    <property type="match status" value="1"/>
</dbReference>